<dbReference type="Pfam" id="PF13738">
    <property type="entry name" value="Pyr_redox_3"/>
    <property type="match status" value="1"/>
</dbReference>
<feature type="region of interest" description="Disordered" evidence="2">
    <location>
        <begin position="1"/>
        <end position="29"/>
    </location>
</feature>
<evidence type="ECO:0000256" key="2">
    <source>
        <dbReference type="SAM" id="MobiDB-lite"/>
    </source>
</evidence>
<evidence type="ECO:0000256" key="1">
    <source>
        <dbReference type="ARBA" id="ARBA00023002"/>
    </source>
</evidence>
<accession>A0A0D3JCB5</accession>
<dbReference type="PaxDb" id="2903-EOD21150"/>
<sequence>MRFISPSFNQQAHATPSPAQPHPAACAPPPTAALQGWTKSFDLNSIAHGTSPAYTLHAQHPSGTQYADYINEIAEAAKLNVQLRTEVLSVAPIDGGGFNVRVRAAGEEVTKRSRYVVWAAGEFQYPRESPDAFAGAGLCTHNSRVRSWKEMPGDEYVLIGGYESGVDAAVNLAKAGKQATVLASTGTWDAPYTAERLREVTATGFSPRPKLMAPLRVVSVERASEGGFNVAAEWQAAPPPPPMSRSMRKPFTSPVHSTLGREDVVLHTAQPPVLCTGFEGSVASAARHLFKFAGEAAPDEADPSSASPPAKAPLEQSPLPDLLEQLARDADDVAKQSAEKHAARERATGCAAGAPLLTSEDESTKVPGVFLVGPSVRHGKLSFCFIYKFRQRFGIVANAICRGLGRDTKSAVEACRKMDMFLDDLSCCEGTCGETC</sequence>
<dbReference type="KEGG" id="ehx:EMIHUDRAFT_117377"/>
<dbReference type="PANTHER" id="PTHR43539:SF89">
    <property type="entry name" value="NAD(P)-BINDING DOMAIN-CONTAINING PROTEIN"/>
    <property type="match status" value="1"/>
</dbReference>
<dbReference type="GO" id="GO:0050660">
    <property type="term" value="F:flavin adenine dinucleotide binding"/>
    <property type="evidence" value="ECO:0007669"/>
    <property type="project" value="TreeGrafter"/>
</dbReference>
<dbReference type="HOGENOM" id="CLU_037483_0_0_1"/>
<feature type="compositionally biased region" description="Polar residues" evidence="2">
    <location>
        <begin position="1"/>
        <end position="14"/>
    </location>
</feature>
<dbReference type="EnsemblProtists" id="EOD21150">
    <property type="protein sequence ID" value="EOD21150"/>
    <property type="gene ID" value="EMIHUDRAFT_117377"/>
</dbReference>
<dbReference type="InterPro" id="IPR036188">
    <property type="entry name" value="FAD/NAD-bd_sf"/>
</dbReference>
<feature type="region of interest" description="Disordered" evidence="2">
    <location>
        <begin position="233"/>
        <end position="252"/>
    </location>
</feature>
<dbReference type="InterPro" id="IPR050982">
    <property type="entry name" value="Auxin_biosynth/cation_transpt"/>
</dbReference>
<dbReference type="GO" id="GO:0004497">
    <property type="term" value="F:monooxygenase activity"/>
    <property type="evidence" value="ECO:0007669"/>
    <property type="project" value="TreeGrafter"/>
</dbReference>
<keyword evidence="4" id="KW-1185">Reference proteome</keyword>
<dbReference type="PANTHER" id="PTHR43539">
    <property type="entry name" value="FLAVIN-BINDING MONOOXYGENASE-LIKE PROTEIN (AFU_ORTHOLOGUE AFUA_4G09220)"/>
    <property type="match status" value="1"/>
</dbReference>
<feature type="compositionally biased region" description="Low complexity" evidence="2">
    <location>
        <begin position="303"/>
        <end position="313"/>
    </location>
</feature>
<reference evidence="3" key="2">
    <citation type="submission" date="2024-10" db="UniProtKB">
        <authorList>
            <consortium name="EnsemblProtists"/>
        </authorList>
    </citation>
    <scope>IDENTIFICATION</scope>
</reference>
<name>A0A0D3JCB5_EMIH1</name>
<organism evidence="3 4">
    <name type="scientific">Emiliania huxleyi (strain CCMP1516)</name>
    <dbReference type="NCBI Taxonomy" id="280463"/>
    <lineage>
        <taxon>Eukaryota</taxon>
        <taxon>Haptista</taxon>
        <taxon>Haptophyta</taxon>
        <taxon>Prymnesiophyceae</taxon>
        <taxon>Isochrysidales</taxon>
        <taxon>Noelaerhabdaceae</taxon>
        <taxon>Emiliania</taxon>
    </lineage>
</organism>
<evidence type="ECO:0000313" key="4">
    <source>
        <dbReference type="Proteomes" id="UP000013827"/>
    </source>
</evidence>
<protein>
    <recommendedName>
        <fullName evidence="5">FAD/NAD(P)-binding domain-containing protein</fullName>
    </recommendedName>
</protein>
<dbReference type="AlphaFoldDB" id="A0A0D3JCB5"/>
<feature type="region of interest" description="Disordered" evidence="2">
    <location>
        <begin position="296"/>
        <end position="316"/>
    </location>
</feature>
<dbReference type="GeneID" id="17266696"/>
<dbReference type="Gene3D" id="3.50.50.60">
    <property type="entry name" value="FAD/NAD(P)-binding domain"/>
    <property type="match status" value="3"/>
</dbReference>
<dbReference type="RefSeq" id="XP_005773579.1">
    <property type="nucleotide sequence ID" value="XM_005773522.1"/>
</dbReference>
<dbReference type="Proteomes" id="UP000013827">
    <property type="component" value="Unassembled WGS sequence"/>
</dbReference>
<evidence type="ECO:0008006" key="5">
    <source>
        <dbReference type="Google" id="ProtNLM"/>
    </source>
</evidence>
<keyword evidence="1" id="KW-0560">Oxidoreductase</keyword>
<dbReference type="SUPFAM" id="SSF51905">
    <property type="entry name" value="FAD/NAD(P)-binding domain"/>
    <property type="match status" value="1"/>
</dbReference>
<evidence type="ECO:0000313" key="3">
    <source>
        <dbReference type="EnsemblProtists" id="EOD21150"/>
    </source>
</evidence>
<proteinExistence type="predicted"/>
<feature type="compositionally biased region" description="Pro residues" evidence="2">
    <location>
        <begin position="18"/>
        <end position="29"/>
    </location>
</feature>
<reference evidence="4" key="1">
    <citation type="journal article" date="2013" name="Nature">
        <title>Pan genome of the phytoplankton Emiliania underpins its global distribution.</title>
        <authorList>
            <person name="Read B.A."/>
            <person name="Kegel J."/>
            <person name="Klute M.J."/>
            <person name="Kuo A."/>
            <person name="Lefebvre S.C."/>
            <person name="Maumus F."/>
            <person name="Mayer C."/>
            <person name="Miller J."/>
            <person name="Monier A."/>
            <person name="Salamov A."/>
            <person name="Young J."/>
            <person name="Aguilar M."/>
            <person name="Claverie J.M."/>
            <person name="Frickenhaus S."/>
            <person name="Gonzalez K."/>
            <person name="Herman E.K."/>
            <person name="Lin Y.C."/>
            <person name="Napier J."/>
            <person name="Ogata H."/>
            <person name="Sarno A.F."/>
            <person name="Shmutz J."/>
            <person name="Schroeder D."/>
            <person name="de Vargas C."/>
            <person name="Verret F."/>
            <person name="von Dassow P."/>
            <person name="Valentin K."/>
            <person name="Van de Peer Y."/>
            <person name="Wheeler G."/>
            <person name="Dacks J.B."/>
            <person name="Delwiche C.F."/>
            <person name="Dyhrman S.T."/>
            <person name="Glockner G."/>
            <person name="John U."/>
            <person name="Richards T."/>
            <person name="Worden A.Z."/>
            <person name="Zhang X."/>
            <person name="Grigoriev I.V."/>
            <person name="Allen A.E."/>
            <person name="Bidle K."/>
            <person name="Borodovsky M."/>
            <person name="Bowler C."/>
            <person name="Brownlee C."/>
            <person name="Cock J.M."/>
            <person name="Elias M."/>
            <person name="Gladyshev V.N."/>
            <person name="Groth M."/>
            <person name="Guda C."/>
            <person name="Hadaegh A."/>
            <person name="Iglesias-Rodriguez M.D."/>
            <person name="Jenkins J."/>
            <person name="Jones B.M."/>
            <person name="Lawson T."/>
            <person name="Leese F."/>
            <person name="Lindquist E."/>
            <person name="Lobanov A."/>
            <person name="Lomsadze A."/>
            <person name="Malik S.B."/>
            <person name="Marsh M.E."/>
            <person name="Mackinder L."/>
            <person name="Mock T."/>
            <person name="Mueller-Roeber B."/>
            <person name="Pagarete A."/>
            <person name="Parker M."/>
            <person name="Probert I."/>
            <person name="Quesneville H."/>
            <person name="Raines C."/>
            <person name="Rensing S.A."/>
            <person name="Riano-Pachon D.M."/>
            <person name="Richier S."/>
            <person name="Rokitta S."/>
            <person name="Shiraiwa Y."/>
            <person name="Soanes D.M."/>
            <person name="van der Giezen M."/>
            <person name="Wahlund T.M."/>
            <person name="Williams B."/>
            <person name="Wilson W."/>
            <person name="Wolfe G."/>
            <person name="Wurch L.L."/>
        </authorList>
    </citation>
    <scope>NUCLEOTIDE SEQUENCE</scope>
</reference>